<evidence type="ECO:0000256" key="2">
    <source>
        <dbReference type="ARBA" id="ARBA00023172"/>
    </source>
</evidence>
<sequence>RFSSGQLLHDCSFAGKEVARFTTLHTTGNPKSHSVTPGNSQSNHEDTGSYVCSTTSSLVYPLPTTSEEPIGSQQGRLGYSSLPPQRVPQGVDMVARQPLLLEWQEHSPPDSGSDHLCGCKRHGLGLLCTSTEHSSSKDGVRLLDLTGSRHVNQLEGVEGGSSSPPNFPGPQKYDHFNPDRQHNLSGVYQQTRRHQVSIIDATSHSLLEVVSPEGHTVAGTPHTWSGESSCRLRISANILEKPMDVETISVRSNPTGVGSSRYRPLRRQDNPPPPKIRRMVAGSGVDLDRCLHDRLVHLREPIYTSTLEPDLEMPGENSLRPSAICNNSRPSLDASTLVPSAPPIECRSATTAPKRRRPSDNPFDCSSLSQQQLEAFRMEAIRSRFQSSAALGEGAKRLMMDTLLADTPTNRSYRSHHHHFLRWTHYHGIPINSYTPADMINFLADLQLYKNYQVATLLLARTAVTHLHHDPATIRNSAEVAVFLRSQKAQAPPVRLHKPTVDLTPTFALLRRSLPSTLSSCQRKLAFLLAFTCFLRPSDLNRIPFSSVAIDSVSGVLSFEVVAPKEKRAGRRIIKSYEVKPHQDRLLCPVETLRVLLPLRNRLHASCPLLFVHTKSPSSHIVDRTIEIWLRDYLSCSTSDSRISVRFLTSSLALKCGIPRDDIVTMGNWSNDSVFENHYRREHLTQFDFTNTLLPVAPATSFTLESDFLEEDDEFYDAVEHQKELVSG</sequence>
<evidence type="ECO:0000256" key="3">
    <source>
        <dbReference type="SAM" id="MobiDB-lite"/>
    </source>
</evidence>
<name>A0A1C7MWB3_9FUNG</name>
<dbReference type="GO" id="GO:0015074">
    <property type="term" value="P:DNA integration"/>
    <property type="evidence" value="ECO:0007669"/>
    <property type="project" value="InterPro"/>
</dbReference>
<feature type="compositionally biased region" description="Polar residues" evidence="3">
    <location>
        <begin position="324"/>
        <end position="338"/>
    </location>
</feature>
<dbReference type="STRING" id="101091.A0A1C7MWB3"/>
<feature type="region of interest" description="Disordered" evidence="3">
    <location>
        <begin position="250"/>
        <end position="275"/>
    </location>
</feature>
<comment type="caution">
    <text evidence="4">The sequence shown here is derived from an EMBL/GenBank/DDBJ whole genome shotgun (WGS) entry which is preliminary data.</text>
</comment>
<evidence type="ECO:0000313" key="5">
    <source>
        <dbReference type="Proteomes" id="UP000093000"/>
    </source>
</evidence>
<dbReference type="AlphaFoldDB" id="A0A1C7MWB3"/>
<keyword evidence="1" id="KW-0238">DNA-binding</keyword>
<dbReference type="PANTHER" id="PTHR35617">
    <property type="entry name" value="PHAGE_INTEGRASE DOMAIN-CONTAINING PROTEIN"/>
    <property type="match status" value="1"/>
</dbReference>
<dbReference type="GO" id="GO:0006310">
    <property type="term" value="P:DNA recombination"/>
    <property type="evidence" value="ECO:0007669"/>
    <property type="project" value="UniProtKB-KW"/>
</dbReference>
<dbReference type="SUPFAM" id="SSF56349">
    <property type="entry name" value="DNA breaking-rejoining enzymes"/>
    <property type="match status" value="1"/>
</dbReference>
<dbReference type="EMBL" id="LUGH01001491">
    <property type="protein sequence ID" value="OBZ81058.1"/>
    <property type="molecule type" value="Genomic_DNA"/>
</dbReference>
<feature type="compositionally biased region" description="Polar residues" evidence="3">
    <location>
        <begin position="25"/>
        <end position="42"/>
    </location>
</feature>
<organism evidence="4 5">
    <name type="scientific">Choanephora cucurbitarum</name>
    <dbReference type="NCBI Taxonomy" id="101091"/>
    <lineage>
        <taxon>Eukaryota</taxon>
        <taxon>Fungi</taxon>
        <taxon>Fungi incertae sedis</taxon>
        <taxon>Mucoromycota</taxon>
        <taxon>Mucoromycotina</taxon>
        <taxon>Mucoromycetes</taxon>
        <taxon>Mucorales</taxon>
        <taxon>Mucorineae</taxon>
        <taxon>Choanephoraceae</taxon>
        <taxon>Choanephoroideae</taxon>
        <taxon>Choanephora</taxon>
    </lineage>
</organism>
<dbReference type="Gene3D" id="1.10.150.130">
    <property type="match status" value="1"/>
</dbReference>
<feature type="region of interest" description="Disordered" evidence="3">
    <location>
        <begin position="25"/>
        <end position="49"/>
    </location>
</feature>
<dbReference type="InterPro" id="IPR010998">
    <property type="entry name" value="Integrase_recombinase_N"/>
</dbReference>
<dbReference type="GO" id="GO:0003677">
    <property type="term" value="F:DNA binding"/>
    <property type="evidence" value="ECO:0007669"/>
    <property type="project" value="UniProtKB-KW"/>
</dbReference>
<feature type="region of interest" description="Disordered" evidence="3">
    <location>
        <begin position="308"/>
        <end position="366"/>
    </location>
</feature>
<feature type="non-terminal residue" evidence="4">
    <location>
        <position position="1"/>
    </location>
</feature>
<dbReference type="PANTHER" id="PTHR35617:SF3">
    <property type="entry name" value="CORE-BINDING (CB) DOMAIN-CONTAINING PROTEIN"/>
    <property type="match status" value="1"/>
</dbReference>
<dbReference type="Proteomes" id="UP000093000">
    <property type="component" value="Unassembled WGS sequence"/>
</dbReference>
<dbReference type="Gene3D" id="1.10.443.10">
    <property type="entry name" value="Intergrase catalytic core"/>
    <property type="match status" value="1"/>
</dbReference>
<evidence type="ECO:0000256" key="1">
    <source>
        <dbReference type="ARBA" id="ARBA00023125"/>
    </source>
</evidence>
<evidence type="ECO:0008006" key="6">
    <source>
        <dbReference type="Google" id="ProtNLM"/>
    </source>
</evidence>
<dbReference type="OrthoDB" id="2288922at2759"/>
<keyword evidence="5" id="KW-1185">Reference proteome</keyword>
<reference evidence="4 5" key="1">
    <citation type="submission" date="2016-03" db="EMBL/GenBank/DDBJ databases">
        <title>Choanephora cucurbitarum.</title>
        <authorList>
            <person name="Min B."/>
            <person name="Park H."/>
            <person name="Park J.-H."/>
            <person name="Shin H.-D."/>
            <person name="Choi I.-G."/>
        </authorList>
    </citation>
    <scope>NUCLEOTIDE SEQUENCE [LARGE SCALE GENOMIC DNA]</scope>
    <source>
        <strain evidence="4 5">KUS-F28377</strain>
    </source>
</reference>
<dbReference type="InterPro" id="IPR011010">
    <property type="entry name" value="DNA_brk_join_enz"/>
</dbReference>
<keyword evidence="2" id="KW-0233">DNA recombination</keyword>
<feature type="region of interest" description="Disordered" evidence="3">
    <location>
        <begin position="62"/>
        <end position="81"/>
    </location>
</feature>
<protein>
    <recommendedName>
        <fullName evidence="6">Tyr recombinase domain-containing protein</fullName>
    </recommendedName>
</protein>
<proteinExistence type="predicted"/>
<feature type="compositionally biased region" description="Polar residues" evidence="3">
    <location>
        <begin position="62"/>
        <end position="75"/>
    </location>
</feature>
<accession>A0A1C7MWB3</accession>
<dbReference type="InterPro" id="IPR013762">
    <property type="entry name" value="Integrase-like_cat_sf"/>
</dbReference>
<dbReference type="InParanoid" id="A0A1C7MWB3"/>
<evidence type="ECO:0000313" key="4">
    <source>
        <dbReference type="EMBL" id="OBZ81058.1"/>
    </source>
</evidence>
<gene>
    <name evidence="4" type="ORF">A0J61_10893</name>
</gene>